<dbReference type="PROSITE" id="PS50928">
    <property type="entry name" value="ABC_TM1"/>
    <property type="match status" value="1"/>
</dbReference>
<evidence type="ECO:0000256" key="9">
    <source>
        <dbReference type="RuleBase" id="RU363032"/>
    </source>
</evidence>
<dbReference type="GO" id="GO:0015423">
    <property type="term" value="F:ABC-type maltose transporter activity"/>
    <property type="evidence" value="ECO:0007669"/>
    <property type="project" value="TreeGrafter"/>
</dbReference>
<evidence type="ECO:0000313" key="14">
    <source>
        <dbReference type="Proteomes" id="UP000295689"/>
    </source>
</evidence>
<dbReference type="InterPro" id="IPR000515">
    <property type="entry name" value="MetI-like"/>
</dbReference>
<evidence type="ECO:0000256" key="11">
    <source>
        <dbReference type="SAM" id="MobiDB-lite"/>
    </source>
</evidence>
<dbReference type="EMBL" id="SLVV01000016">
    <property type="protein sequence ID" value="TCN19700.1"/>
    <property type="molecule type" value="Genomic_DNA"/>
</dbReference>
<keyword evidence="3 9" id="KW-0813">Transport</keyword>
<feature type="compositionally biased region" description="Basic and acidic residues" evidence="11">
    <location>
        <begin position="1"/>
        <end position="11"/>
    </location>
</feature>
<dbReference type="RefSeq" id="WP_132011238.1">
    <property type="nucleotide sequence ID" value="NZ_JABUHM010000017.1"/>
</dbReference>
<name>A0A4V2RC62_9BACI</name>
<evidence type="ECO:0000256" key="2">
    <source>
        <dbReference type="ARBA" id="ARBA00009047"/>
    </source>
</evidence>
<feature type="transmembrane region" description="Helical" evidence="9">
    <location>
        <begin position="166"/>
        <end position="192"/>
    </location>
</feature>
<reference evidence="13 14" key="1">
    <citation type="journal article" date="2015" name="Stand. Genomic Sci.">
        <title>Genomic Encyclopedia of Bacterial and Archaeal Type Strains, Phase III: the genomes of soil and plant-associated and newly described type strains.</title>
        <authorList>
            <person name="Whitman W.B."/>
            <person name="Woyke T."/>
            <person name="Klenk H.P."/>
            <person name="Zhou Y."/>
            <person name="Lilburn T.G."/>
            <person name="Beck B.J."/>
            <person name="De Vos P."/>
            <person name="Vandamme P."/>
            <person name="Eisen J.A."/>
            <person name="Garrity G."/>
            <person name="Hugenholtz P."/>
            <person name="Kyrpides N.C."/>
        </authorList>
    </citation>
    <scope>NUCLEOTIDE SEQUENCE [LARGE SCALE GENOMIC DNA]</scope>
    <source>
        <strain evidence="13 14">CV53</strain>
    </source>
</reference>
<feature type="transmembrane region" description="Helical" evidence="9">
    <location>
        <begin position="433"/>
        <end position="453"/>
    </location>
</feature>
<keyword evidence="5 10" id="KW-0762">Sugar transport</keyword>
<dbReference type="CDD" id="cd06261">
    <property type="entry name" value="TM_PBP2"/>
    <property type="match status" value="1"/>
</dbReference>
<keyword evidence="14" id="KW-1185">Reference proteome</keyword>
<feature type="region of interest" description="Disordered" evidence="11">
    <location>
        <begin position="1"/>
        <end position="34"/>
    </location>
</feature>
<dbReference type="InterPro" id="IPR035906">
    <property type="entry name" value="MetI-like_sf"/>
</dbReference>
<dbReference type="PANTHER" id="PTHR47314">
    <property type="entry name" value="MALTOSE/MALTODEXTRIN TRANSPORT SYSTEM PERMEASE PROTEIN MALF"/>
    <property type="match status" value="1"/>
</dbReference>
<evidence type="ECO:0000256" key="8">
    <source>
        <dbReference type="ARBA" id="ARBA00023136"/>
    </source>
</evidence>
<feature type="transmembrane region" description="Helical" evidence="9">
    <location>
        <begin position="231"/>
        <end position="258"/>
    </location>
</feature>
<feature type="transmembrane region" description="Helical" evidence="9">
    <location>
        <begin position="374"/>
        <end position="391"/>
    </location>
</feature>
<feature type="transmembrane region" description="Helical" evidence="9">
    <location>
        <begin position="270"/>
        <end position="291"/>
    </location>
</feature>
<evidence type="ECO:0000256" key="4">
    <source>
        <dbReference type="ARBA" id="ARBA00022475"/>
    </source>
</evidence>
<dbReference type="SUPFAM" id="SSF161098">
    <property type="entry name" value="MetI-like"/>
    <property type="match status" value="1"/>
</dbReference>
<evidence type="ECO:0000256" key="6">
    <source>
        <dbReference type="ARBA" id="ARBA00022692"/>
    </source>
</evidence>
<evidence type="ECO:0000256" key="1">
    <source>
        <dbReference type="ARBA" id="ARBA00004651"/>
    </source>
</evidence>
<comment type="similarity">
    <text evidence="2 10">Belongs to the binding-protein-dependent transport system permease family. MalFG subfamily.</text>
</comment>
<feature type="transmembrane region" description="Helical" evidence="9">
    <location>
        <begin position="68"/>
        <end position="88"/>
    </location>
</feature>
<dbReference type="AlphaFoldDB" id="A0A4V2RC62"/>
<dbReference type="GO" id="GO:0042956">
    <property type="term" value="P:maltodextrin transmembrane transport"/>
    <property type="evidence" value="ECO:0007669"/>
    <property type="project" value="TreeGrafter"/>
</dbReference>
<dbReference type="Pfam" id="PF00528">
    <property type="entry name" value="BPD_transp_1"/>
    <property type="match status" value="1"/>
</dbReference>
<evidence type="ECO:0000259" key="12">
    <source>
        <dbReference type="PROSITE" id="PS50928"/>
    </source>
</evidence>
<comment type="caution">
    <text evidence="13">The sequence shown here is derived from an EMBL/GenBank/DDBJ whole genome shotgun (WGS) entry which is preliminary data.</text>
</comment>
<dbReference type="SUPFAM" id="SSF160964">
    <property type="entry name" value="MalF N-terminal region-like"/>
    <property type="match status" value="1"/>
</dbReference>
<dbReference type="Proteomes" id="UP000295689">
    <property type="component" value="Unassembled WGS sequence"/>
</dbReference>
<sequence>MNSLRNEEWDKSIGTTSQNVKKQEQKPASPRKIYRPSAKKAAILSLLFMGLGQLYNRQILKGLSFAALELYLLVFWTVPFQWGMWGLTTLGETPQGRDGFAIVQGDHSIFLMIEGILFLISFLLLLWFYYFNVRDAYKVALKRQRGIKSNDAKEMFKNIWDNGFPYLLLTPSVLFTAFLTILPLLFGVLIAFTNYSAPNHLAPKSLVDWVGLDTFVQLFQMKTWSTTFYGVFSWTIVWAILSTVTTFFLGLAFAIILNQKGIRFKRFWRSMFILPWAIPQFISILIMRNIFNGEFGPINRYLIDLGIINQAIPWLSDPFLAKVTLIVVNMWFGFPFWMVLMSGVLTSIDKELYEAAEVDGAGGSQKFWKITMPLIMFATAPLAIMSFAGNFNNFNIIYLMTEGGPVNIDYSYAGSTDILISWIYKLTLDNSQFAVASCVSILIFMVISIFSIWNFRRTRAFKEEDMMS</sequence>
<evidence type="ECO:0000256" key="10">
    <source>
        <dbReference type="RuleBase" id="RU367050"/>
    </source>
</evidence>
<accession>A0A4V2RC62</accession>
<evidence type="ECO:0000313" key="13">
    <source>
        <dbReference type="EMBL" id="TCN19700.1"/>
    </source>
</evidence>
<protein>
    <recommendedName>
        <fullName evidence="10">Maltose/maltodextrin transport system permease protein</fullName>
    </recommendedName>
</protein>
<dbReference type="GO" id="GO:1990060">
    <property type="term" value="C:maltose transport complex"/>
    <property type="evidence" value="ECO:0007669"/>
    <property type="project" value="TreeGrafter"/>
</dbReference>
<organism evidence="13 14">
    <name type="scientific">Mesobacillus foraminis</name>
    <dbReference type="NCBI Taxonomy" id="279826"/>
    <lineage>
        <taxon>Bacteria</taxon>
        <taxon>Bacillati</taxon>
        <taxon>Bacillota</taxon>
        <taxon>Bacilli</taxon>
        <taxon>Bacillales</taxon>
        <taxon>Bacillaceae</taxon>
        <taxon>Mesobacillus</taxon>
    </lineage>
</organism>
<dbReference type="PANTHER" id="PTHR47314:SF1">
    <property type="entry name" value="MALTOSE_MALTODEXTRIN TRANSPORT SYSTEM PERMEASE PROTEIN MALF"/>
    <property type="match status" value="1"/>
</dbReference>
<keyword evidence="8 9" id="KW-0472">Membrane</keyword>
<comment type="subcellular location">
    <subcellularLocation>
        <location evidence="1 9">Cell membrane</location>
        <topology evidence="1 9">Multi-pass membrane protein</topology>
    </subcellularLocation>
</comment>
<gene>
    <name evidence="13" type="ORF">EV146_1162</name>
</gene>
<feature type="domain" description="ABC transmembrane type-1" evidence="12">
    <location>
        <begin position="232"/>
        <end position="454"/>
    </location>
</feature>
<feature type="transmembrane region" description="Helical" evidence="9">
    <location>
        <begin position="319"/>
        <end position="340"/>
    </location>
</feature>
<feature type="transmembrane region" description="Helical" evidence="9">
    <location>
        <begin position="108"/>
        <end position="131"/>
    </location>
</feature>
<keyword evidence="7 9" id="KW-1133">Transmembrane helix</keyword>
<evidence type="ECO:0000256" key="3">
    <source>
        <dbReference type="ARBA" id="ARBA00022448"/>
    </source>
</evidence>
<keyword evidence="6 9" id="KW-0812">Transmembrane</keyword>
<keyword evidence="4 10" id="KW-1003">Cell membrane</keyword>
<proteinExistence type="inferred from homology"/>
<dbReference type="Gene3D" id="1.10.3720.10">
    <property type="entry name" value="MetI-like"/>
    <property type="match status" value="1"/>
</dbReference>
<evidence type="ECO:0000256" key="7">
    <source>
        <dbReference type="ARBA" id="ARBA00022989"/>
    </source>
</evidence>
<comment type="function">
    <text evidence="10">Part of the ABC transporter complex MalEFGK involved in maltose/maltodextrin import. Probably responsible for the translocation of the substrate across the membrane.</text>
</comment>
<evidence type="ECO:0000256" key="5">
    <source>
        <dbReference type="ARBA" id="ARBA00022597"/>
    </source>
</evidence>